<keyword evidence="2" id="KW-1185">Reference proteome</keyword>
<proteinExistence type="predicted"/>
<protein>
    <submittedName>
        <fullName evidence="1">Uncharacterized protein</fullName>
    </submittedName>
</protein>
<evidence type="ECO:0000313" key="2">
    <source>
        <dbReference type="Proteomes" id="UP001172386"/>
    </source>
</evidence>
<dbReference type="EMBL" id="JAPDRQ010000141">
    <property type="protein sequence ID" value="KAJ9653796.1"/>
    <property type="molecule type" value="Genomic_DNA"/>
</dbReference>
<reference evidence="1" key="1">
    <citation type="submission" date="2022-10" db="EMBL/GenBank/DDBJ databases">
        <title>Culturing micro-colonial fungi from biological soil crusts in the Mojave desert and describing Neophaeococcomyces mojavensis, and introducing the new genera and species Taxawa tesnikishii.</title>
        <authorList>
            <person name="Kurbessoian T."/>
            <person name="Stajich J.E."/>
        </authorList>
    </citation>
    <scope>NUCLEOTIDE SEQUENCE</scope>
    <source>
        <strain evidence="1">JES_112</strain>
    </source>
</reference>
<organism evidence="1 2">
    <name type="scientific">Neophaeococcomyces mojaviensis</name>
    <dbReference type="NCBI Taxonomy" id="3383035"/>
    <lineage>
        <taxon>Eukaryota</taxon>
        <taxon>Fungi</taxon>
        <taxon>Dikarya</taxon>
        <taxon>Ascomycota</taxon>
        <taxon>Pezizomycotina</taxon>
        <taxon>Eurotiomycetes</taxon>
        <taxon>Chaetothyriomycetidae</taxon>
        <taxon>Chaetothyriales</taxon>
        <taxon>Chaetothyriales incertae sedis</taxon>
        <taxon>Neophaeococcomyces</taxon>
    </lineage>
</organism>
<dbReference type="Proteomes" id="UP001172386">
    <property type="component" value="Unassembled WGS sequence"/>
</dbReference>
<gene>
    <name evidence="1" type="ORF">H2198_007085</name>
</gene>
<sequence length="324" mass="34178">MSSTSQIYSAVSSHYSAASSGRTKSGSYESTVAKAFGYSEDELASIPQESNLGLSCGNPLALAALRPGETVLDLGSGAGFDVFLTSPKVGPTGQSIGVDMNKDMLARAERNKEKGGYTNVRFVEAPITDIKPVDSGSVDCVISNCVVNLVPEEEKHLVFKEMYRLLKPGGRVAISDILIKDGKELPDTLKQDMALYVGCIAGASLVGGYEKYLRDAGFSEILIVDNKKDLNVYNSDVNDGEEAKSCCGTSVPVKETTKSCCGTTVPVQQPTKSCCGTTSSSCGPTATDAKMNGAESDPATIKIDLKSVDFNTYAGSYNIYAVKA</sequence>
<comment type="caution">
    <text evidence="1">The sequence shown here is derived from an EMBL/GenBank/DDBJ whole genome shotgun (WGS) entry which is preliminary data.</text>
</comment>
<evidence type="ECO:0000313" key="1">
    <source>
        <dbReference type="EMBL" id="KAJ9653796.1"/>
    </source>
</evidence>
<name>A0ACC3A114_9EURO</name>
<accession>A0ACC3A114</accession>